<proteinExistence type="predicted"/>
<dbReference type="InterPro" id="IPR005901">
    <property type="entry name" value="GLPGLI"/>
</dbReference>
<evidence type="ECO:0000313" key="3">
    <source>
        <dbReference type="Proteomes" id="UP001430374"/>
    </source>
</evidence>
<sequence>MKIFNFFCCILLHVIAPAFLQAQKSSFIYELNYRPLSDSVKKEKITFYLDIKDNESLFRSDKFRYSDSLRVKKGFGNGFDMEYNNKQLYIYKKAQSNEVLKYVFVPLISTTYAIPIDEKLNWIVLEEKDKIGNYNCQKAEVYYGGRKWIAWFTSEIPLQEGPYVFKGLPGLVVKIFDDKFNYDFELNQIIDFKWDGLYAEKFQKKISWKEFQKLQKNFYDDPFSMINKSEITSYDEGGNTIKTNFKEMKENTQKRIKAKNNPIELNYKVEFK</sequence>
<protein>
    <submittedName>
        <fullName evidence="2">GLPGLI family protein</fullName>
    </submittedName>
</protein>
<comment type="caution">
    <text evidence="2">The sequence shown here is derived from an EMBL/GenBank/DDBJ whole genome shotgun (WGS) entry which is preliminary data.</text>
</comment>
<keyword evidence="1" id="KW-0732">Signal</keyword>
<evidence type="ECO:0000256" key="1">
    <source>
        <dbReference type="SAM" id="SignalP"/>
    </source>
</evidence>
<keyword evidence="3" id="KW-1185">Reference proteome</keyword>
<evidence type="ECO:0000313" key="2">
    <source>
        <dbReference type="EMBL" id="MCF2220966.1"/>
    </source>
</evidence>
<accession>A0ABS9CC78</accession>
<dbReference type="RefSeq" id="WP_235132319.1">
    <property type="nucleotide sequence ID" value="NZ_JACSGT010000002.1"/>
</dbReference>
<dbReference type="Pfam" id="PF09697">
    <property type="entry name" value="Porph_ging"/>
    <property type="match status" value="1"/>
</dbReference>
<feature type="chain" id="PRO_5047253281" evidence="1">
    <location>
        <begin position="21"/>
        <end position="272"/>
    </location>
</feature>
<name>A0ABS9CC78_9FLAO</name>
<feature type="signal peptide" evidence="1">
    <location>
        <begin position="1"/>
        <end position="20"/>
    </location>
</feature>
<dbReference type="NCBIfam" id="TIGR01200">
    <property type="entry name" value="GLPGLI"/>
    <property type="match status" value="1"/>
</dbReference>
<organism evidence="2 3">
    <name type="scientific">Chryseobacterium indicum</name>
    <dbReference type="NCBI Taxonomy" id="2766954"/>
    <lineage>
        <taxon>Bacteria</taxon>
        <taxon>Pseudomonadati</taxon>
        <taxon>Bacteroidota</taxon>
        <taxon>Flavobacteriia</taxon>
        <taxon>Flavobacteriales</taxon>
        <taxon>Weeksellaceae</taxon>
        <taxon>Chryseobacterium group</taxon>
        <taxon>Chryseobacterium</taxon>
    </lineage>
</organism>
<dbReference type="EMBL" id="JACSGT010000002">
    <property type="protein sequence ID" value="MCF2220966.1"/>
    <property type="molecule type" value="Genomic_DNA"/>
</dbReference>
<dbReference type="Proteomes" id="UP001430374">
    <property type="component" value="Unassembled WGS sequence"/>
</dbReference>
<reference evidence="2" key="1">
    <citation type="submission" date="2021-08" db="EMBL/GenBank/DDBJ databases">
        <title>Complete genome sequence of Chryseobacterium sp strain PS-8.</title>
        <authorList>
            <person name="Das S.K."/>
        </authorList>
    </citation>
    <scope>NUCLEOTIDE SEQUENCE</scope>
    <source>
        <strain evidence="2">PS-8</strain>
    </source>
</reference>
<gene>
    <name evidence="2" type="ORF">H9Q08_16905</name>
</gene>